<evidence type="ECO:0000313" key="3">
    <source>
        <dbReference type="Proteomes" id="UP000821837"/>
    </source>
</evidence>
<dbReference type="AlphaFoldDB" id="A0A9D4PG77"/>
<reference evidence="2" key="2">
    <citation type="submission" date="2021-09" db="EMBL/GenBank/DDBJ databases">
        <authorList>
            <person name="Jia N."/>
            <person name="Wang J."/>
            <person name="Shi W."/>
            <person name="Du L."/>
            <person name="Sun Y."/>
            <person name="Zhan W."/>
            <person name="Jiang J."/>
            <person name="Wang Q."/>
            <person name="Zhang B."/>
            <person name="Ji P."/>
            <person name="Sakyi L.B."/>
            <person name="Cui X."/>
            <person name="Yuan T."/>
            <person name="Jiang B."/>
            <person name="Yang W."/>
            <person name="Lam T.T.-Y."/>
            <person name="Chang Q."/>
            <person name="Ding S."/>
            <person name="Wang X."/>
            <person name="Zhu J."/>
            <person name="Ruan X."/>
            <person name="Zhao L."/>
            <person name="Wei J."/>
            <person name="Que T."/>
            <person name="Du C."/>
            <person name="Cheng J."/>
            <person name="Dai P."/>
            <person name="Han X."/>
            <person name="Huang E."/>
            <person name="Gao Y."/>
            <person name="Liu J."/>
            <person name="Shao H."/>
            <person name="Ye R."/>
            <person name="Li L."/>
            <person name="Wei W."/>
            <person name="Wang X."/>
            <person name="Wang C."/>
            <person name="Huo Q."/>
            <person name="Li W."/>
            <person name="Guo W."/>
            <person name="Chen H."/>
            <person name="Chen S."/>
            <person name="Zhou L."/>
            <person name="Zhou L."/>
            <person name="Ni X."/>
            <person name="Tian J."/>
            <person name="Zhou Y."/>
            <person name="Sheng Y."/>
            <person name="Liu T."/>
            <person name="Pan Y."/>
            <person name="Xia L."/>
            <person name="Li J."/>
            <person name="Zhao F."/>
            <person name="Cao W."/>
        </authorList>
    </citation>
    <scope>NUCLEOTIDE SEQUENCE</scope>
    <source>
        <strain evidence="2">Rsan-2018</strain>
        <tissue evidence="2">Larvae</tissue>
    </source>
</reference>
<accession>A0A9D4PG77</accession>
<dbReference type="EMBL" id="JABSTV010001254">
    <property type="protein sequence ID" value="KAH7939917.1"/>
    <property type="molecule type" value="Genomic_DNA"/>
</dbReference>
<gene>
    <name evidence="2" type="ORF">HPB52_019345</name>
</gene>
<keyword evidence="3" id="KW-1185">Reference proteome</keyword>
<protein>
    <submittedName>
        <fullName evidence="2">Uncharacterized protein</fullName>
    </submittedName>
</protein>
<organism evidence="2 3">
    <name type="scientific">Rhipicephalus sanguineus</name>
    <name type="common">Brown dog tick</name>
    <name type="synonym">Ixodes sanguineus</name>
    <dbReference type="NCBI Taxonomy" id="34632"/>
    <lineage>
        <taxon>Eukaryota</taxon>
        <taxon>Metazoa</taxon>
        <taxon>Ecdysozoa</taxon>
        <taxon>Arthropoda</taxon>
        <taxon>Chelicerata</taxon>
        <taxon>Arachnida</taxon>
        <taxon>Acari</taxon>
        <taxon>Parasitiformes</taxon>
        <taxon>Ixodida</taxon>
        <taxon>Ixodoidea</taxon>
        <taxon>Ixodidae</taxon>
        <taxon>Rhipicephalinae</taxon>
        <taxon>Rhipicephalus</taxon>
        <taxon>Rhipicephalus</taxon>
    </lineage>
</organism>
<comment type="caution">
    <text evidence="2">The sequence shown here is derived from an EMBL/GenBank/DDBJ whole genome shotgun (WGS) entry which is preliminary data.</text>
</comment>
<proteinExistence type="predicted"/>
<dbReference type="Proteomes" id="UP000821837">
    <property type="component" value="Chromosome 8"/>
</dbReference>
<reference evidence="2" key="1">
    <citation type="journal article" date="2020" name="Cell">
        <title>Large-Scale Comparative Analyses of Tick Genomes Elucidate Their Genetic Diversity and Vector Capacities.</title>
        <authorList>
            <consortium name="Tick Genome and Microbiome Consortium (TIGMIC)"/>
            <person name="Jia N."/>
            <person name="Wang J."/>
            <person name="Shi W."/>
            <person name="Du L."/>
            <person name="Sun Y."/>
            <person name="Zhan W."/>
            <person name="Jiang J.F."/>
            <person name="Wang Q."/>
            <person name="Zhang B."/>
            <person name="Ji P."/>
            <person name="Bell-Sakyi L."/>
            <person name="Cui X.M."/>
            <person name="Yuan T.T."/>
            <person name="Jiang B.G."/>
            <person name="Yang W.F."/>
            <person name="Lam T.T."/>
            <person name="Chang Q.C."/>
            <person name="Ding S.J."/>
            <person name="Wang X.J."/>
            <person name="Zhu J.G."/>
            <person name="Ruan X.D."/>
            <person name="Zhao L."/>
            <person name="Wei J.T."/>
            <person name="Ye R.Z."/>
            <person name="Que T.C."/>
            <person name="Du C.H."/>
            <person name="Zhou Y.H."/>
            <person name="Cheng J.X."/>
            <person name="Dai P.F."/>
            <person name="Guo W.B."/>
            <person name="Han X.H."/>
            <person name="Huang E.J."/>
            <person name="Li L.F."/>
            <person name="Wei W."/>
            <person name="Gao Y.C."/>
            <person name="Liu J.Z."/>
            <person name="Shao H.Z."/>
            <person name="Wang X."/>
            <person name="Wang C.C."/>
            <person name="Yang T.C."/>
            <person name="Huo Q.B."/>
            <person name="Li W."/>
            <person name="Chen H.Y."/>
            <person name="Chen S.E."/>
            <person name="Zhou L.G."/>
            <person name="Ni X.B."/>
            <person name="Tian J.H."/>
            <person name="Sheng Y."/>
            <person name="Liu T."/>
            <person name="Pan Y.S."/>
            <person name="Xia L.Y."/>
            <person name="Li J."/>
            <person name="Zhao F."/>
            <person name="Cao W.C."/>
        </authorList>
    </citation>
    <scope>NUCLEOTIDE SEQUENCE</scope>
    <source>
        <strain evidence="2">Rsan-2018</strain>
    </source>
</reference>
<name>A0A9D4PG77_RHISA</name>
<sequence length="151" mass="16040">MNSKAESPVLTNGSVRDGPRSDAGQPSGAAFPFIPAALLLKWLDLAWQPTTLLLHIAAASDDPLRLLQPDEAGITVALLHTKFAAIKASGVRLSLHWIASFVFRATLDIQSSSLSHVRVVLVTLTLGLRFSSSKIGGIFASLTPVIGFPRS</sequence>
<feature type="region of interest" description="Disordered" evidence="1">
    <location>
        <begin position="1"/>
        <end position="24"/>
    </location>
</feature>
<evidence type="ECO:0000256" key="1">
    <source>
        <dbReference type="SAM" id="MobiDB-lite"/>
    </source>
</evidence>
<feature type="compositionally biased region" description="Polar residues" evidence="1">
    <location>
        <begin position="1"/>
        <end position="14"/>
    </location>
</feature>
<evidence type="ECO:0000313" key="2">
    <source>
        <dbReference type="EMBL" id="KAH7939917.1"/>
    </source>
</evidence>